<keyword evidence="2" id="KW-1185">Reference proteome</keyword>
<organism evidence="1 2">
    <name type="scientific">Trichinella patagoniensis</name>
    <dbReference type="NCBI Taxonomy" id="990121"/>
    <lineage>
        <taxon>Eukaryota</taxon>
        <taxon>Metazoa</taxon>
        <taxon>Ecdysozoa</taxon>
        <taxon>Nematoda</taxon>
        <taxon>Enoplea</taxon>
        <taxon>Dorylaimia</taxon>
        <taxon>Trichinellida</taxon>
        <taxon>Trichinellidae</taxon>
        <taxon>Trichinella</taxon>
    </lineage>
</organism>
<feature type="non-terminal residue" evidence="1">
    <location>
        <position position="33"/>
    </location>
</feature>
<feature type="non-terminal residue" evidence="1">
    <location>
        <position position="1"/>
    </location>
</feature>
<comment type="caution">
    <text evidence="1">The sequence shown here is derived from an EMBL/GenBank/DDBJ whole genome shotgun (WGS) entry which is preliminary data.</text>
</comment>
<gene>
    <name evidence="1" type="ORF">T12_1708</name>
</gene>
<dbReference type="Proteomes" id="UP000054783">
    <property type="component" value="Unassembled WGS sequence"/>
</dbReference>
<dbReference type="EMBL" id="JYDQ01004621">
    <property type="protein sequence ID" value="KRX91552.1"/>
    <property type="molecule type" value="Genomic_DNA"/>
</dbReference>
<reference evidence="1 2" key="1">
    <citation type="submission" date="2015-01" db="EMBL/GenBank/DDBJ databases">
        <title>Evolution of Trichinella species and genotypes.</title>
        <authorList>
            <person name="Korhonen P.K."/>
            <person name="Edoardo P."/>
            <person name="Giuseppe L.R."/>
            <person name="Gasser R.B."/>
        </authorList>
    </citation>
    <scope>NUCLEOTIDE SEQUENCE [LARGE SCALE GENOMIC DNA]</scope>
    <source>
        <strain evidence="1">ISS2496</strain>
    </source>
</reference>
<protein>
    <submittedName>
        <fullName evidence="1">Uncharacterized protein</fullName>
    </submittedName>
</protein>
<proteinExistence type="predicted"/>
<evidence type="ECO:0000313" key="1">
    <source>
        <dbReference type="EMBL" id="KRX91552.1"/>
    </source>
</evidence>
<sequence>LDPYAFIDPLESPIDPKGSILTTLATPVLIPPC</sequence>
<dbReference type="AlphaFoldDB" id="A0A0V0XUS8"/>
<name>A0A0V0XUS8_9BILA</name>
<evidence type="ECO:0000313" key="2">
    <source>
        <dbReference type="Proteomes" id="UP000054783"/>
    </source>
</evidence>
<accession>A0A0V0XUS8</accession>